<protein>
    <recommendedName>
        <fullName evidence="3">DUF982 domain-containing protein</fullName>
    </recommendedName>
</protein>
<organism evidence="1 2">
    <name type="scientific">Kaistia soli DSM 19436</name>
    <dbReference type="NCBI Taxonomy" id="1122133"/>
    <lineage>
        <taxon>Bacteria</taxon>
        <taxon>Pseudomonadati</taxon>
        <taxon>Pseudomonadota</taxon>
        <taxon>Alphaproteobacteria</taxon>
        <taxon>Hyphomicrobiales</taxon>
        <taxon>Kaistiaceae</taxon>
        <taxon>Kaistia</taxon>
    </lineage>
</organism>
<dbReference type="EMBL" id="FQUP01000001">
    <property type="protein sequence ID" value="SHE69026.1"/>
    <property type="molecule type" value="Genomic_DNA"/>
</dbReference>
<evidence type="ECO:0000313" key="2">
    <source>
        <dbReference type="Proteomes" id="UP000184485"/>
    </source>
</evidence>
<evidence type="ECO:0000313" key="1">
    <source>
        <dbReference type="EMBL" id="SHE69026.1"/>
    </source>
</evidence>
<dbReference type="RefSeq" id="WP_073051398.1">
    <property type="nucleotide sequence ID" value="NZ_FQUP01000001.1"/>
</dbReference>
<sequence length="81" mass="8781">MGHPFPRVSVWETATASRGLTDVEGAAHWLLERWPAKVRRPRSYRPALKACLAALDGSGTVDRARSALVKAAADADILDRA</sequence>
<proteinExistence type="predicted"/>
<dbReference type="OrthoDB" id="8289987at2"/>
<keyword evidence="2" id="KW-1185">Reference proteome</keyword>
<evidence type="ECO:0008006" key="3">
    <source>
        <dbReference type="Google" id="ProtNLM"/>
    </source>
</evidence>
<accession>A0A1M4VIY6</accession>
<gene>
    <name evidence="1" type="ORF">SAMN02745157_0719</name>
</gene>
<dbReference type="InterPro" id="IPR010385">
    <property type="entry name" value="DUF982"/>
</dbReference>
<reference evidence="1 2" key="1">
    <citation type="submission" date="2016-11" db="EMBL/GenBank/DDBJ databases">
        <authorList>
            <person name="Jaros S."/>
            <person name="Januszkiewicz K."/>
            <person name="Wedrychowicz H."/>
        </authorList>
    </citation>
    <scope>NUCLEOTIDE SEQUENCE [LARGE SCALE GENOMIC DNA]</scope>
    <source>
        <strain evidence="1 2">DSM 19436</strain>
    </source>
</reference>
<dbReference type="AlphaFoldDB" id="A0A1M4VIY6"/>
<dbReference type="Gene3D" id="6.10.250.730">
    <property type="match status" value="1"/>
</dbReference>
<name>A0A1M4VIY6_9HYPH</name>
<dbReference type="Pfam" id="PF06169">
    <property type="entry name" value="DUF982"/>
    <property type="match status" value="1"/>
</dbReference>
<dbReference type="Proteomes" id="UP000184485">
    <property type="component" value="Unassembled WGS sequence"/>
</dbReference>